<organism evidence="3 4">
    <name type="scientific">Branchiostoma lanceolatum</name>
    <name type="common">Common lancelet</name>
    <name type="synonym">Amphioxus lanceolatum</name>
    <dbReference type="NCBI Taxonomy" id="7740"/>
    <lineage>
        <taxon>Eukaryota</taxon>
        <taxon>Metazoa</taxon>
        <taxon>Chordata</taxon>
        <taxon>Cephalochordata</taxon>
        <taxon>Leptocardii</taxon>
        <taxon>Amphioxiformes</taxon>
        <taxon>Branchiostomatidae</taxon>
        <taxon>Branchiostoma</taxon>
    </lineage>
</organism>
<reference evidence="3" key="1">
    <citation type="submission" date="2022-01" db="EMBL/GenBank/DDBJ databases">
        <authorList>
            <person name="Braso-Vives M."/>
        </authorList>
    </citation>
    <scope>NUCLEOTIDE SEQUENCE</scope>
</reference>
<dbReference type="OrthoDB" id="6154904at2759"/>
<evidence type="ECO:0000313" key="3">
    <source>
        <dbReference type="EMBL" id="CAH1231528.1"/>
    </source>
</evidence>
<dbReference type="InterPro" id="IPR001083">
    <property type="entry name" value="Cu_fist_DNA-bd_dom"/>
</dbReference>
<dbReference type="Proteomes" id="UP000838412">
    <property type="component" value="Chromosome 1"/>
</dbReference>
<feature type="compositionally biased region" description="Polar residues" evidence="1">
    <location>
        <begin position="145"/>
        <end position="154"/>
    </location>
</feature>
<dbReference type="AlphaFoldDB" id="A0A8J9V9N2"/>
<protein>
    <submittedName>
        <fullName evidence="3">Hypp389 protein</fullName>
    </submittedName>
</protein>
<feature type="region of interest" description="Disordered" evidence="1">
    <location>
        <begin position="99"/>
        <end position="169"/>
    </location>
</feature>
<dbReference type="PANTHER" id="PTHR35558">
    <property type="entry name" value="SGNH_HYDRO DOMAIN-CONTAINING PROTEIN"/>
    <property type="match status" value="1"/>
</dbReference>
<feature type="region of interest" description="Disordered" evidence="1">
    <location>
        <begin position="335"/>
        <end position="355"/>
    </location>
</feature>
<dbReference type="EMBL" id="OV696686">
    <property type="protein sequence ID" value="CAH1231528.1"/>
    <property type="molecule type" value="Genomic_DNA"/>
</dbReference>
<name>A0A8J9V9N2_BRALA</name>
<dbReference type="PANTHER" id="PTHR35558:SF1">
    <property type="entry name" value="ENDONUCLEASE_EXONUCLEASE_PHOSPHATASE DOMAIN-CONTAINING PROTEIN"/>
    <property type="match status" value="1"/>
</dbReference>
<accession>A0A8J9V9N2</accession>
<feature type="compositionally biased region" description="Gly residues" evidence="1">
    <location>
        <begin position="33"/>
        <end position="45"/>
    </location>
</feature>
<evidence type="ECO:0000259" key="2">
    <source>
        <dbReference type="PROSITE" id="PS50073"/>
    </source>
</evidence>
<feature type="compositionally biased region" description="Pro residues" evidence="1">
    <location>
        <begin position="157"/>
        <end position="169"/>
    </location>
</feature>
<evidence type="ECO:0000256" key="1">
    <source>
        <dbReference type="SAM" id="MobiDB-lite"/>
    </source>
</evidence>
<feature type="region of interest" description="Disordered" evidence="1">
    <location>
        <begin position="1"/>
        <end position="71"/>
    </location>
</feature>
<dbReference type="PROSITE" id="PS50073">
    <property type="entry name" value="COPPER_FIST_2"/>
    <property type="match status" value="1"/>
</dbReference>
<sequence length="409" mass="44924">MPVTRSGAQRGRNRDDPTGRGRGGPNDRRRGGGTRGRGSRGGGRGSRGRGRGRGGATDPDPDPPNIGNNAQLTPHQVADIQSQLQRLQTVTAHLTSQLAARENPTPDRQDTAVPPTQHDFSPPALPPARLDQPGDPLARALIGNKDNTTSATISQPILPPPPPPPPPQLPPPVIHNTPADHSIPLVNTFQMGPHVPLDNSVSAALKDKIWRDVYIDMRQLLPSATADTRAQYTVALSEAEGPPTLTLANRFANKQPLTLDRWLNAFSIFHYVYIQNHPSRSPQLISYQSLIRSLAAKGADWQTYDVLFRQYRQAFPAAPWDVPQTHLYVNALTDSKPASSSPLPNRRAQTQSSPTQVPKGYCFRYHDANNDCTHANCKYKHMCYKCNKAHKASLCDHRSSTAHSYSRPR</sequence>
<feature type="compositionally biased region" description="Basic and acidic residues" evidence="1">
    <location>
        <begin position="12"/>
        <end position="30"/>
    </location>
</feature>
<feature type="domain" description="Copper-fist" evidence="2">
    <location>
        <begin position="380"/>
        <end position="409"/>
    </location>
</feature>
<keyword evidence="4" id="KW-1185">Reference proteome</keyword>
<dbReference type="GO" id="GO:0003700">
    <property type="term" value="F:DNA-binding transcription factor activity"/>
    <property type="evidence" value="ECO:0007669"/>
    <property type="project" value="InterPro"/>
</dbReference>
<proteinExistence type="predicted"/>
<gene>
    <name evidence="3" type="primary">Hypp389</name>
    <name evidence="3" type="ORF">BLAG_LOCUS1281</name>
</gene>
<dbReference type="GO" id="GO:0003677">
    <property type="term" value="F:DNA binding"/>
    <property type="evidence" value="ECO:0007669"/>
    <property type="project" value="InterPro"/>
</dbReference>
<evidence type="ECO:0000313" key="4">
    <source>
        <dbReference type="Proteomes" id="UP000838412"/>
    </source>
</evidence>
<dbReference type="GO" id="GO:0005507">
    <property type="term" value="F:copper ion binding"/>
    <property type="evidence" value="ECO:0007669"/>
    <property type="project" value="InterPro"/>
</dbReference>